<feature type="domain" description="WxL Interacting Protein host binding" evidence="4">
    <location>
        <begin position="165"/>
        <end position="302"/>
    </location>
</feature>
<evidence type="ECO:0000313" key="6">
    <source>
        <dbReference type="Proteomes" id="UP000051658"/>
    </source>
</evidence>
<feature type="compositionally biased region" description="Basic residues" evidence="1">
    <location>
        <begin position="388"/>
        <end position="399"/>
    </location>
</feature>
<dbReference type="RefSeq" id="WP_081890676.1">
    <property type="nucleotide sequence ID" value="NZ_JQBS01000001.1"/>
</dbReference>
<evidence type="ECO:0000313" key="5">
    <source>
        <dbReference type="EMBL" id="KRN57879.1"/>
    </source>
</evidence>
<accession>A0A0R2I7A2</accession>
<feature type="domain" description="WxL Interacting Protein peptidoglycan binding" evidence="3">
    <location>
        <begin position="34"/>
        <end position="151"/>
    </location>
</feature>
<comment type="caution">
    <text evidence="5">The sequence shown here is derived from an EMBL/GenBank/DDBJ whole genome shotgun (WGS) entry which is preliminary data.</text>
</comment>
<organism evidence="5 6">
    <name type="scientific">Carnobacterium divergens DSM 20623</name>
    <dbReference type="NCBI Taxonomy" id="1449336"/>
    <lineage>
        <taxon>Bacteria</taxon>
        <taxon>Bacillati</taxon>
        <taxon>Bacillota</taxon>
        <taxon>Bacilli</taxon>
        <taxon>Lactobacillales</taxon>
        <taxon>Carnobacteriaceae</taxon>
        <taxon>Carnobacterium</taxon>
    </lineage>
</organism>
<feature type="compositionally biased region" description="Basic residues" evidence="1">
    <location>
        <begin position="341"/>
        <end position="361"/>
    </location>
</feature>
<evidence type="ECO:0000259" key="3">
    <source>
        <dbReference type="Pfam" id="PF06030"/>
    </source>
</evidence>
<sequence>MKKSNIFSLMTAMAIVMLIVLSKPVEAETGMPISVNAVLPENQFNKQVSYFYLKMEPGDEQEIELKLGNSSNEDQKVEVTLTPAITNDNGIIAYPDDVKKVDSSLVHPFTSIATTDKDVTVPANSETSVKIKLKMPTEEYEGMIAGGINVKLKETKDDAEKKNETGMKIKNVLTYNIGVVLVENETIVVPEMKLNKVFAGQVMGTNTIKTNLSNTKATPIEELEIAAKIYTEKGKEPLFEEHKKNLRMAPNSNFNFGVGLGNQAYKAGNYRIVINAKSDPADKKWSFEKEFTIDRETAKKLNATASDLEKDNTLYYIIGGSVLLILLIVLLYFIKRYKANQKKKREQERKRRKAHAVRKQKAANANSQTRKKRPTTSVKKNENSRQTKSTRPKSTHKPK</sequence>
<feature type="region of interest" description="Disordered" evidence="1">
    <location>
        <begin position="341"/>
        <end position="399"/>
    </location>
</feature>
<feature type="transmembrane region" description="Helical" evidence="2">
    <location>
        <begin position="314"/>
        <end position="334"/>
    </location>
</feature>
<dbReference type="EMBL" id="JQBS01000001">
    <property type="protein sequence ID" value="KRN57879.1"/>
    <property type="molecule type" value="Genomic_DNA"/>
</dbReference>
<evidence type="ECO:0000256" key="1">
    <source>
        <dbReference type="SAM" id="MobiDB-lite"/>
    </source>
</evidence>
<dbReference type="GeneID" id="89589641"/>
<dbReference type="eggNOG" id="COG4072">
    <property type="taxonomic scope" value="Bacteria"/>
</dbReference>
<gene>
    <name evidence="5" type="ORF">IV74_GL001134</name>
</gene>
<dbReference type="Proteomes" id="UP000051658">
    <property type="component" value="Unassembled WGS sequence"/>
</dbReference>
<proteinExistence type="predicted"/>
<evidence type="ECO:0000256" key="2">
    <source>
        <dbReference type="SAM" id="Phobius"/>
    </source>
</evidence>
<dbReference type="Pfam" id="PF11797">
    <property type="entry name" value="WxLIP_HBD"/>
    <property type="match status" value="1"/>
</dbReference>
<protein>
    <submittedName>
        <fullName evidence="5">C-terminal membrane anchored cell surface protein</fullName>
    </submittedName>
</protein>
<name>A0A0R2I7A2_CARDV</name>
<reference evidence="5 6" key="1">
    <citation type="journal article" date="2015" name="Genome Announc.">
        <title>Expanding the biotechnology potential of lactobacilli through comparative genomics of 213 strains and associated genera.</title>
        <authorList>
            <person name="Sun Z."/>
            <person name="Harris H.M."/>
            <person name="McCann A."/>
            <person name="Guo C."/>
            <person name="Argimon S."/>
            <person name="Zhang W."/>
            <person name="Yang X."/>
            <person name="Jeffery I.B."/>
            <person name="Cooney J.C."/>
            <person name="Kagawa T.F."/>
            <person name="Liu W."/>
            <person name="Song Y."/>
            <person name="Salvetti E."/>
            <person name="Wrobel A."/>
            <person name="Rasinkangas P."/>
            <person name="Parkhill J."/>
            <person name="Rea M.C."/>
            <person name="O'Sullivan O."/>
            <person name="Ritari J."/>
            <person name="Douillard F.P."/>
            <person name="Paul Ross R."/>
            <person name="Yang R."/>
            <person name="Briner A.E."/>
            <person name="Felis G.E."/>
            <person name="de Vos W.M."/>
            <person name="Barrangou R."/>
            <person name="Klaenhammer T.R."/>
            <person name="Caufield P.W."/>
            <person name="Cui Y."/>
            <person name="Zhang H."/>
            <person name="O'Toole P.W."/>
        </authorList>
    </citation>
    <scope>NUCLEOTIDE SEQUENCE [LARGE SCALE GENOMIC DNA]</scope>
    <source>
        <strain evidence="5 6">DSM 20623</strain>
    </source>
</reference>
<keyword evidence="2" id="KW-0812">Transmembrane</keyword>
<keyword evidence="2" id="KW-1133">Transmembrane helix</keyword>
<dbReference type="InterPro" id="IPR021759">
    <property type="entry name" value="WxLIP_HBD"/>
</dbReference>
<dbReference type="Pfam" id="PF06030">
    <property type="entry name" value="WxLIP_PGBD"/>
    <property type="match status" value="1"/>
</dbReference>
<dbReference type="AlphaFoldDB" id="A0A0R2I7A2"/>
<dbReference type="InterPro" id="IPR010317">
    <property type="entry name" value="WxLIP_PGBD"/>
</dbReference>
<evidence type="ECO:0000259" key="4">
    <source>
        <dbReference type="Pfam" id="PF11797"/>
    </source>
</evidence>
<dbReference type="PATRIC" id="fig|1449336.4.peg.1159"/>
<keyword evidence="2" id="KW-0472">Membrane</keyword>
<keyword evidence="6" id="KW-1185">Reference proteome</keyword>